<sequence>MNITGVRPARPGPRAPWSRYPSPGPLLDIRTVSPMTSTPVPADRSLPRCCTPMALSTCQMAAPAASAPSLALSPCILTHEHPGRSTRRILGTPIAAAAPIRASVGPLRSPVGLGLFSTWQTPSPATLALAPAL</sequence>
<protein>
    <submittedName>
        <fullName evidence="2">Uncharacterized protein</fullName>
    </submittedName>
</protein>
<evidence type="ECO:0000256" key="1">
    <source>
        <dbReference type="SAM" id="MobiDB-lite"/>
    </source>
</evidence>
<evidence type="ECO:0000313" key="2">
    <source>
        <dbReference type="EMBL" id="KJA15792.1"/>
    </source>
</evidence>
<keyword evidence="3" id="KW-1185">Reference proteome</keyword>
<feature type="region of interest" description="Disordered" evidence="1">
    <location>
        <begin position="1"/>
        <end position="22"/>
    </location>
</feature>
<accession>A0A0D2KMH8</accession>
<organism evidence="2 3">
    <name type="scientific">Hypholoma sublateritium (strain FD-334 SS-4)</name>
    <dbReference type="NCBI Taxonomy" id="945553"/>
    <lineage>
        <taxon>Eukaryota</taxon>
        <taxon>Fungi</taxon>
        <taxon>Dikarya</taxon>
        <taxon>Basidiomycota</taxon>
        <taxon>Agaricomycotina</taxon>
        <taxon>Agaricomycetes</taxon>
        <taxon>Agaricomycetidae</taxon>
        <taxon>Agaricales</taxon>
        <taxon>Agaricineae</taxon>
        <taxon>Strophariaceae</taxon>
        <taxon>Hypholoma</taxon>
    </lineage>
</organism>
<gene>
    <name evidence="2" type="ORF">HYPSUDRAFT_207581</name>
</gene>
<dbReference type="AlphaFoldDB" id="A0A0D2KMH8"/>
<name>A0A0D2KMH8_HYPSF</name>
<evidence type="ECO:0000313" key="3">
    <source>
        <dbReference type="Proteomes" id="UP000054270"/>
    </source>
</evidence>
<reference evidence="3" key="1">
    <citation type="submission" date="2014-04" db="EMBL/GenBank/DDBJ databases">
        <title>Evolutionary Origins and Diversification of the Mycorrhizal Mutualists.</title>
        <authorList>
            <consortium name="DOE Joint Genome Institute"/>
            <consortium name="Mycorrhizal Genomics Consortium"/>
            <person name="Kohler A."/>
            <person name="Kuo A."/>
            <person name="Nagy L.G."/>
            <person name="Floudas D."/>
            <person name="Copeland A."/>
            <person name="Barry K.W."/>
            <person name="Cichocki N."/>
            <person name="Veneault-Fourrey C."/>
            <person name="LaButti K."/>
            <person name="Lindquist E.A."/>
            <person name="Lipzen A."/>
            <person name="Lundell T."/>
            <person name="Morin E."/>
            <person name="Murat C."/>
            <person name="Riley R."/>
            <person name="Ohm R."/>
            <person name="Sun H."/>
            <person name="Tunlid A."/>
            <person name="Henrissat B."/>
            <person name="Grigoriev I.V."/>
            <person name="Hibbett D.S."/>
            <person name="Martin F."/>
        </authorList>
    </citation>
    <scope>NUCLEOTIDE SEQUENCE [LARGE SCALE GENOMIC DNA]</scope>
    <source>
        <strain evidence="3">FD-334 SS-4</strain>
    </source>
</reference>
<dbReference type="Proteomes" id="UP000054270">
    <property type="component" value="Unassembled WGS sequence"/>
</dbReference>
<dbReference type="EMBL" id="KN817635">
    <property type="protein sequence ID" value="KJA15792.1"/>
    <property type="molecule type" value="Genomic_DNA"/>
</dbReference>
<proteinExistence type="predicted"/>